<accession>A0A381WFM4</accession>
<dbReference type="GO" id="GO:0006629">
    <property type="term" value="P:lipid metabolic process"/>
    <property type="evidence" value="ECO:0007669"/>
    <property type="project" value="InterPro"/>
</dbReference>
<dbReference type="PIRSF" id="PIRSF006162">
    <property type="entry name" value="PgpA"/>
    <property type="match status" value="1"/>
</dbReference>
<dbReference type="InterPro" id="IPR007686">
    <property type="entry name" value="YutG/PgpA"/>
</dbReference>
<feature type="transmembrane region" description="Helical" evidence="1">
    <location>
        <begin position="16"/>
        <end position="33"/>
    </location>
</feature>
<dbReference type="InterPro" id="IPR026037">
    <property type="entry name" value="PgpA"/>
</dbReference>
<sequence>MFEIIATVGYIGKLPVAPGTWGSFAAFLTWYLIKPYVEDPHFLLLNLGIFFVGVVSSEILVEHWGEKDPSAIVIDEWVGQWLALYMVPHHFGWGLVAFLLFRLFDILKPGPIELMENLQSGLGIMMDDLVAGILALLVTNSLIIFFA</sequence>
<keyword evidence="1" id="KW-0812">Transmembrane</keyword>
<proteinExistence type="predicted"/>
<dbReference type="CDD" id="cd06971">
    <property type="entry name" value="PgpA"/>
    <property type="match status" value="1"/>
</dbReference>
<name>A0A381WFM4_9ZZZZ</name>
<dbReference type="InterPro" id="IPR036681">
    <property type="entry name" value="PgpA-like_sf"/>
</dbReference>
<feature type="transmembrane region" description="Helical" evidence="1">
    <location>
        <begin position="122"/>
        <end position="146"/>
    </location>
</feature>
<reference evidence="3" key="1">
    <citation type="submission" date="2018-05" db="EMBL/GenBank/DDBJ databases">
        <authorList>
            <person name="Lanie J.A."/>
            <person name="Ng W.-L."/>
            <person name="Kazmierczak K.M."/>
            <person name="Andrzejewski T.M."/>
            <person name="Davidsen T.M."/>
            <person name="Wayne K.J."/>
            <person name="Tettelin H."/>
            <person name="Glass J.I."/>
            <person name="Rusch D."/>
            <person name="Podicherti R."/>
            <person name="Tsui H.-C.T."/>
            <person name="Winkler M.E."/>
        </authorList>
    </citation>
    <scope>NUCLEOTIDE SEQUENCE</scope>
</reference>
<dbReference type="Pfam" id="PF04608">
    <property type="entry name" value="PgpA"/>
    <property type="match status" value="1"/>
</dbReference>
<keyword evidence="1" id="KW-1133">Transmembrane helix</keyword>
<gene>
    <name evidence="3" type="ORF">METZ01_LOCUS103975</name>
</gene>
<evidence type="ECO:0000256" key="1">
    <source>
        <dbReference type="SAM" id="Phobius"/>
    </source>
</evidence>
<feature type="transmembrane region" description="Helical" evidence="1">
    <location>
        <begin position="42"/>
        <end position="61"/>
    </location>
</feature>
<feature type="domain" description="YutG/PgpA" evidence="2">
    <location>
        <begin position="4"/>
        <end position="139"/>
    </location>
</feature>
<dbReference type="EMBL" id="UINC01011607">
    <property type="protein sequence ID" value="SVA51121.1"/>
    <property type="molecule type" value="Genomic_DNA"/>
</dbReference>
<dbReference type="GO" id="GO:0008962">
    <property type="term" value="F:phosphatidylglycerophosphatase activity"/>
    <property type="evidence" value="ECO:0007669"/>
    <property type="project" value="InterPro"/>
</dbReference>
<dbReference type="Gene3D" id="1.10.3760.10">
    <property type="entry name" value="PgpA-like"/>
    <property type="match status" value="1"/>
</dbReference>
<dbReference type="SUPFAM" id="SSF101307">
    <property type="entry name" value="YutG-like"/>
    <property type="match status" value="1"/>
</dbReference>
<feature type="transmembrane region" description="Helical" evidence="1">
    <location>
        <begin position="81"/>
        <end position="101"/>
    </location>
</feature>
<evidence type="ECO:0000259" key="2">
    <source>
        <dbReference type="Pfam" id="PF04608"/>
    </source>
</evidence>
<keyword evidence="1" id="KW-0472">Membrane</keyword>
<dbReference type="AlphaFoldDB" id="A0A381WFM4"/>
<dbReference type="PANTHER" id="PTHR36305:SF1">
    <property type="entry name" value="PHOSPHATIDYLGLYCEROPHOSPHATASE A"/>
    <property type="match status" value="1"/>
</dbReference>
<dbReference type="PANTHER" id="PTHR36305">
    <property type="entry name" value="PHOSPHATIDYLGLYCEROPHOSPHATASE A"/>
    <property type="match status" value="1"/>
</dbReference>
<evidence type="ECO:0000313" key="3">
    <source>
        <dbReference type="EMBL" id="SVA51121.1"/>
    </source>
</evidence>
<organism evidence="3">
    <name type="scientific">marine metagenome</name>
    <dbReference type="NCBI Taxonomy" id="408172"/>
    <lineage>
        <taxon>unclassified sequences</taxon>
        <taxon>metagenomes</taxon>
        <taxon>ecological metagenomes</taxon>
    </lineage>
</organism>
<protein>
    <recommendedName>
        <fullName evidence="2">YutG/PgpA domain-containing protein</fullName>
    </recommendedName>
</protein>